<dbReference type="InterPro" id="IPR036188">
    <property type="entry name" value="FAD/NAD-bd_sf"/>
</dbReference>
<evidence type="ECO:0000256" key="4">
    <source>
        <dbReference type="ARBA" id="ARBA00023033"/>
    </source>
</evidence>
<feature type="domain" description="FAD-binding" evidence="5">
    <location>
        <begin position="308"/>
        <end position="366"/>
    </location>
</feature>
<proteinExistence type="predicted"/>
<keyword evidence="7" id="KW-1185">Reference proteome</keyword>
<evidence type="ECO:0000313" key="6">
    <source>
        <dbReference type="EMBL" id="MEW9266470.1"/>
    </source>
</evidence>
<reference evidence="6 7" key="1">
    <citation type="submission" date="2024-07" db="EMBL/GenBank/DDBJ databases">
        <authorList>
            <person name="Thanompreechachai J."/>
            <person name="Duangmal K."/>
        </authorList>
    </citation>
    <scope>NUCLEOTIDE SEQUENCE [LARGE SCALE GENOMIC DNA]</scope>
    <source>
        <strain evidence="6 7">KCTC 19886</strain>
    </source>
</reference>
<evidence type="ECO:0000256" key="3">
    <source>
        <dbReference type="ARBA" id="ARBA00023002"/>
    </source>
</evidence>
<evidence type="ECO:0000256" key="2">
    <source>
        <dbReference type="ARBA" id="ARBA00022827"/>
    </source>
</evidence>
<dbReference type="InterPro" id="IPR002938">
    <property type="entry name" value="FAD-bd"/>
</dbReference>
<dbReference type="RefSeq" id="WP_367639609.1">
    <property type="nucleotide sequence ID" value="NZ_JBFNQN010000012.1"/>
</dbReference>
<dbReference type="SUPFAM" id="SSF51905">
    <property type="entry name" value="FAD/NAD(P)-binding domain"/>
    <property type="match status" value="1"/>
</dbReference>
<accession>A0ABV3PAD7</accession>
<dbReference type="PANTHER" id="PTHR47178:SF6">
    <property type="entry name" value="FAD-BINDING DOMAIN-CONTAINING PROTEIN"/>
    <property type="match status" value="1"/>
</dbReference>
<evidence type="ECO:0000313" key="7">
    <source>
        <dbReference type="Proteomes" id="UP001555826"/>
    </source>
</evidence>
<keyword evidence="2" id="KW-0274">FAD</keyword>
<organism evidence="6 7">
    <name type="scientific">Kineococcus endophyticus</name>
    <dbReference type="NCBI Taxonomy" id="1181883"/>
    <lineage>
        <taxon>Bacteria</taxon>
        <taxon>Bacillati</taxon>
        <taxon>Actinomycetota</taxon>
        <taxon>Actinomycetes</taxon>
        <taxon>Kineosporiales</taxon>
        <taxon>Kineosporiaceae</taxon>
        <taxon>Kineococcus</taxon>
    </lineage>
</organism>
<dbReference type="Pfam" id="PF13450">
    <property type="entry name" value="NAD_binding_8"/>
    <property type="match status" value="1"/>
</dbReference>
<keyword evidence="3" id="KW-0560">Oxidoreductase</keyword>
<dbReference type="Pfam" id="PF01494">
    <property type="entry name" value="FAD_binding_3"/>
    <property type="match status" value="1"/>
</dbReference>
<name>A0ABV3PAD7_9ACTN</name>
<dbReference type="Gene3D" id="3.50.50.60">
    <property type="entry name" value="FAD/NAD(P)-binding domain"/>
    <property type="match status" value="1"/>
</dbReference>
<keyword evidence="1" id="KW-0285">Flavoprotein</keyword>
<keyword evidence="4 6" id="KW-0503">Monooxygenase</keyword>
<dbReference type="GO" id="GO:0004497">
    <property type="term" value="F:monooxygenase activity"/>
    <property type="evidence" value="ECO:0007669"/>
    <property type="project" value="UniProtKB-KW"/>
</dbReference>
<dbReference type="EMBL" id="JBFNQN010000012">
    <property type="protein sequence ID" value="MEW9266470.1"/>
    <property type="molecule type" value="Genomic_DNA"/>
</dbReference>
<dbReference type="PANTHER" id="PTHR47178">
    <property type="entry name" value="MONOOXYGENASE, FAD-BINDING"/>
    <property type="match status" value="1"/>
</dbReference>
<evidence type="ECO:0000259" key="5">
    <source>
        <dbReference type="Pfam" id="PF01494"/>
    </source>
</evidence>
<comment type="caution">
    <text evidence="6">The sequence shown here is derived from an EMBL/GenBank/DDBJ whole genome shotgun (WGS) entry which is preliminary data.</text>
</comment>
<protein>
    <submittedName>
        <fullName evidence="6">FAD-dependent monooxygenase</fullName>
    </submittedName>
</protein>
<gene>
    <name evidence="6" type="ORF">AB1207_17095</name>
</gene>
<dbReference type="PRINTS" id="PR00420">
    <property type="entry name" value="RNGMNOXGNASE"/>
</dbReference>
<evidence type="ECO:0000256" key="1">
    <source>
        <dbReference type="ARBA" id="ARBA00022630"/>
    </source>
</evidence>
<sequence>MTPTSTAPFRVVVVGGGIGGLALTAGLRRHGFDVTVHDRDTDPAATGGYHLTLDTSAQRALRELLDPELYARLLASASAVRRRPPDVWFDWRGRPLGEITVKGLDPDSIDVDRITLRLLLADAAGDSLVLGSTCTGVGRDEGPGGRARATFADGSTDEGDLLVGADGPHSLVVRHLLGHPTSRPAGLLGISGRTRAADLDPAERARLGPRSSLTVGPRGTALYTGFLDPDGYAVLDAAHDRAAVTTGPTYVWGAMVPEATASAALREQRGGPLRDTTVATLRAAGWGDAPLQVLGRTDPSTVASYRFHVGPQRVRDMAPWPAGCLTALGDAVHATPPTAGKGAGTAIVDAHGLVTELLAARAGTQTLATAVSTFETAMRHRGTAVTNLSMATVDRILAGASPAGSALTRLSLPVLAWSTAVRGRVTGRR</sequence>
<dbReference type="Proteomes" id="UP001555826">
    <property type="component" value="Unassembled WGS sequence"/>
</dbReference>